<dbReference type="SMART" id="SM00724">
    <property type="entry name" value="TLC"/>
    <property type="match status" value="1"/>
</dbReference>
<feature type="domain" description="TLC" evidence="7">
    <location>
        <begin position="36"/>
        <end position="240"/>
    </location>
</feature>
<dbReference type="OrthoDB" id="204175at2759"/>
<keyword evidence="9" id="KW-1185">Reference proteome</keyword>
<evidence type="ECO:0000256" key="4">
    <source>
        <dbReference type="ARBA" id="ARBA00023136"/>
    </source>
</evidence>
<dbReference type="GO" id="GO:0016020">
    <property type="term" value="C:membrane"/>
    <property type="evidence" value="ECO:0007669"/>
    <property type="project" value="UniProtKB-SubCell"/>
</dbReference>
<feature type="transmembrane region" description="Helical" evidence="6">
    <location>
        <begin position="208"/>
        <end position="229"/>
    </location>
</feature>
<gene>
    <name evidence="8" type="ORF">MANES_12G015100v8</name>
</gene>
<accession>A0A2C9UUM2</accession>
<keyword evidence="2 5" id="KW-0812">Transmembrane</keyword>
<evidence type="ECO:0000256" key="2">
    <source>
        <dbReference type="ARBA" id="ARBA00022692"/>
    </source>
</evidence>
<dbReference type="Pfam" id="PF03798">
    <property type="entry name" value="TRAM_LAG1_CLN8"/>
    <property type="match status" value="1"/>
</dbReference>
<dbReference type="PROSITE" id="PS50922">
    <property type="entry name" value="TLC"/>
    <property type="match status" value="1"/>
</dbReference>
<feature type="transmembrane region" description="Helical" evidence="6">
    <location>
        <begin position="173"/>
        <end position="196"/>
    </location>
</feature>
<feature type="transmembrane region" description="Helical" evidence="6">
    <location>
        <begin position="94"/>
        <end position="119"/>
    </location>
</feature>
<reference evidence="9" key="1">
    <citation type="journal article" date="2016" name="Nat. Biotechnol.">
        <title>Sequencing wild and cultivated cassava and related species reveals extensive interspecific hybridization and genetic diversity.</title>
        <authorList>
            <person name="Bredeson J.V."/>
            <person name="Lyons J.B."/>
            <person name="Prochnik S.E."/>
            <person name="Wu G.A."/>
            <person name="Ha C.M."/>
            <person name="Edsinger-Gonzales E."/>
            <person name="Grimwood J."/>
            <person name="Schmutz J."/>
            <person name="Rabbi I.Y."/>
            <person name="Egesi C."/>
            <person name="Nauluvula P."/>
            <person name="Lebot V."/>
            <person name="Ndunguru J."/>
            <person name="Mkamilo G."/>
            <person name="Bart R.S."/>
            <person name="Setter T.L."/>
            <person name="Gleadow R.M."/>
            <person name="Kulakow P."/>
            <person name="Ferguson M.E."/>
            <person name="Rounsley S."/>
            <person name="Rokhsar D.S."/>
        </authorList>
    </citation>
    <scope>NUCLEOTIDE SEQUENCE [LARGE SCALE GENOMIC DNA]</scope>
    <source>
        <strain evidence="9">cv. AM560-2</strain>
    </source>
</reference>
<dbReference type="PANTHER" id="PTHR31766:SF8">
    <property type="entry name" value="TLC DOMAIN-CONTAINING PROTEIN"/>
    <property type="match status" value="1"/>
</dbReference>
<evidence type="ECO:0000256" key="6">
    <source>
        <dbReference type="SAM" id="Phobius"/>
    </source>
</evidence>
<evidence type="ECO:0000256" key="5">
    <source>
        <dbReference type="PROSITE-ProRule" id="PRU00205"/>
    </source>
</evidence>
<name>A0A2C9UUM2_MANES</name>
<proteinExistence type="predicted"/>
<evidence type="ECO:0000256" key="3">
    <source>
        <dbReference type="ARBA" id="ARBA00022989"/>
    </source>
</evidence>
<keyword evidence="3 6" id="KW-1133">Transmembrane helix</keyword>
<feature type="transmembrane region" description="Helical" evidence="6">
    <location>
        <begin position="6"/>
        <end position="29"/>
    </location>
</feature>
<comment type="caution">
    <text evidence="8">The sequence shown here is derived from an EMBL/GenBank/DDBJ whole genome shotgun (WGS) entry which is preliminary data.</text>
</comment>
<evidence type="ECO:0000313" key="8">
    <source>
        <dbReference type="EMBL" id="OAY34374.1"/>
    </source>
</evidence>
<dbReference type="PANTHER" id="PTHR31766">
    <property type="entry name" value="GLABROUS1 ENHANCER-BINDING PROTEIN-LIKE 2"/>
    <property type="match status" value="1"/>
</dbReference>
<dbReference type="Gramene" id="Manes.12G015100.1.v8.1">
    <property type="protein sequence ID" value="Manes.12G015100.1.v8.1.CDS.1"/>
    <property type="gene ID" value="Manes.12G015100.v8.1"/>
</dbReference>
<dbReference type="OMA" id="AWVSWMV"/>
<comment type="subcellular location">
    <subcellularLocation>
        <location evidence="1">Membrane</location>
        <topology evidence="1">Multi-pass membrane protein</topology>
    </subcellularLocation>
</comment>
<dbReference type="EMBL" id="CM004398">
    <property type="protein sequence ID" value="OAY34374.1"/>
    <property type="molecule type" value="Genomic_DNA"/>
</dbReference>
<dbReference type="InterPro" id="IPR006634">
    <property type="entry name" value="TLC-dom"/>
</dbReference>
<evidence type="ECO:0000256" key="1">
    <source>
        <dbReference type="ARBA" id="ARBA00004141"/>
    </source>
</evidence>
<keyword evidence="4 5" id="KW-0472">Membrane</keyword>
<evidence type="ECO:0000259" key="7">
    <source>
        <dbReference type="PROSITE" id="PS50922"/>
    </source>
</evidence>
<dbReference type="AlphaFoldDB" id="A0A2C9UUM2"/>
<dbReference type="STRING" id="3983.A0A2C9UUM2"/>
<dbReference type="Proteomes" id="UP000091857">
    <property type="component" value="Chromosome 12"/>
</dbReference>
<organism evidence="8 9">
    <name type="scientific">Manihot esculenta</name>
    <name type="common">Cassava</name>
    <name type="synonym">Jatropha manihot</name>
    <dbReference type="NCBI Taxonomy" id="3983"/>
    <lineage>
        <taxon>Eukaryota</taxon>
        <taxon>Viridiplantae</taxon>
        <taxon>Streptophyta</taxon>
        <taxon>Embryophyta</taxon>
        <taxon>Tracheophyta</taxon>
        <taxon>Spermatophyta</taxon>
        <taxon>Magnoliopsida</taxon>
        <taxon>eudicotyledons</taxon>
        <taxon>Gunneridae</taxon>
        <taxon>Pentapetalae</taxon>
        <taxon>rosids</taxon>
        <taxon>fabids</taxon>
        <taxon>Malpighiales</taxon>
        <taxon>Euphorbiaceae</taxon>
        <taxon>Crotonoideae</taxon>
        <taxon>Manihoteae</taxon>
        <taxon>Manihot</taxon>
    </lineage>
</organism>
<evidence type="ECO:0000313" key="9">
    <source>
        <dbReference type="Proteomes" id="UP000091857"/>
    </source>
</evidence>
<protein>
    <recommendedName>
        <fullName evidence="7">TLC domain-containing protein</fullName>
    </recommendedName>
</protein>
<dbReference type="InterPro" id="IPR040327">
    <property type="entry name" value="At5g14285-like"/>
</dbReference>
<sequence>MDAPVLYALILPTSFIMFICTYLLAYFIIFRNWGPKNRAEASSSFMSLTHGTPAVILAIRSLVHTQTSQAFASPNSTLHHRVLEFSMAYFLMDLLHYIIFFPTDILFILHHLATLYVLITCRYMVHHGAYGILMLLILAEVTSPCQNIWSIARFRKAEVPAAARLYEFLSPPFLAYYSVVRGVLGPLFAFKMGAFYLSKEGKDLVPGWAWISWMIVTVTAILVSILWVSNHWKGWLRKRSLAQKKLG</sequence>